<dbReference type="KEGG" id="ctak:4412677_02239"/>
<protein>
    <recommendedName>
        <fullName evidence="4">Toxin</fullName>
    </recommendedName>
</protein>
<dbReference type="Proteomes" id="UP000215196">
    <property type="component" value="Chromosome 1"/>
</dbReference>
<feature type="transmembrane region" description="Helical" evidence="1">
    <location>
        <begin position="84"/>
        <end position="102"/>
    </location>
</feature>
<organism evidence="2 3">
    <name type="scientific">Chryseobacterium taklimakanense</name>
    <dbReference type="NCBI Taxonomy" id="536441"/>
    <lineage>
        <taxon>Bacteria</taxon>
        <taxon>Pseudomonadati</taxon>
        <taxon>Bacteroidota</taxon>
        <taxon>Flavobacteriia</taxon>
        <taxon>Flavobacteriales</taxon>
        <taxon>Weeksellaceae</taxon>
        <taxon>Chryseobacterium group</taxon>
        <taxon>Chryseobacterium</taxon>
    </lineage>
</organism>
<proteinExistence type="predicted"/>
<evidence type="ECO:0008006" key="4">
    <source>
        <dbReference type="Google" id="ProtNLM"/>
    </source>
</evidence>
<keyword evidence="1" id="KW-1133">Transmembrane helix</keyword>
<dbReference type="Gene3D" id="3.30.2310.40">
    <property type="match status" value="1"/>
</dbReference>
<keyword evidence="1" id="KW-0472">Membrane</keyword>
<keyword evidence="1" id="KW-0812">Transmembrane</keyword>
<gene>
    <name evidence="2" type="ORF">SAMEA4412677_02239</name>
</gene>
<keyword evidence="3" id="KW-1185">Reference proteome</keyword>
<reference evidence="2 3" key="1">
    <citation type="submission" date="2017-06" db="EMBL/GenBank/DDBJ databases">
        <authorList>
            <consortium name="Pathogen Informatics"/>
        </authorList>
    </citation>
    <scope>NUCLEOTIDE SEQUENCE [LARGE SCALE GENOMIC DNA]</scope>
    <source>
        <strain evidence="2 3">NCTC13490</strain>
    </source>
</reference>
<dbReference type="AlphaFoldDB" id="A0A239XV17"/>
<accession>A0A239XV17</accession>
<name>A0A239XV17_9FLAO</name>
<evidence type="ECO:0000256" key="1">
    <source>
        <dbReference type="SAM" id="Phobius"/>
    </source>
</evidence>
<dbReference type="InterPro" id="IPR038493">
    <property type="entry name" value="MqsR_sf"/>
</dbReference>
<sequence>MATKDEVSQFLKELKSVSAAGEIFFIDRQVNTQTLAELEIKALERKAYIEKLVLEDYSEGPLDNDQYGIEPMWVFGKKVKEKEVYIKITITALNVICISFHTSQYPMNYPFK</sequence>
<evidence type="ECO:0000313" key="3">
    <source>
        <dbReference type="Proteomes" id="UP000215196"/>
    </source>
</evidence>
<dbReference type="EMBL" id="LT906465">
    <property type="protein sequence ID" value="SNV50006.1"/>
    <property type="molecule type" value="Genomic_DNA"/>
</dbReference>
<evidence type="ECO:0000313" key="2">
    <source>
        <dbReference type="EMBL" id="SNV50006.1"/>
    </source>
</evidence>
<dbReference type="RefSeq" id="WP_095073184.1">
    <property type="nucleotide sequence ID" value="NZ_LT906465.1"/>
</dbReference>